<feature type="compositionally biased region" description="Pro residues" evidence="11">
    <location>
        <begin position="348"/>
        <end position="358"/>
    </location>
</feature>
<sequence length="967" mass="107747">MAPKRPTPPPPLPPVASSEETASGSDSDESESEEEESPLAQPAPVVSNKGAESDSSGEEESEEEEEEEEDLVRSSATKSKAPPQENREEDDSSEEEEGESSESEKAEPPPPPPLNPAPKLGAEGNGPKVSSPKRQAFHRIWSTEDEVRILEALAAHRREHGSLPQTDALIATLAGSLDNTGYGRKELQGKVSTLKRRYESTAKKKGDLPSKGHDRRLYDLSKSVWGSEAAAAAAANGTTAPREFGEMCELYPHLAEEVKLLEAAHPGLFKRDFGKLDDDKAHALDMKIKKQRIAEISVVLRRGDLTKEVTKVLTELVDAAAREATPTPTWSPPTHTPFRSHAHTQNPVPLPPPPPAPPSHTHHTTTTTHPSHKSDCPCCGNYLTKAQLYPNFLLDKVLKKMSARQIAKTASPIDQFRYALQQGNDMAVKELDSLMTLIAEKKRHMEQQESETNMQILLVFLHCLRKQKLEELNEIQTDLQYIKEDISAVERHRLELYRTKERYSMKLRMLLDEPAASKMWPSPMDKPSGLFPPNSRGPLCTSHPGGLQNKKLDLKGQISHQGFQRRDVLTCSDPPSAPIQSGNVIARKRRVQAQFNELQEYYLQRRRTGAQSRRLEERDIVTINKEGYHAGLEDFQSVLTTFTRYSRLRVIAELRHGDLFHSANIVSSIEFDRDDELFATAGVSKRIKVFEFSTVVNEPSDVHCPVVEMATRSKLSCLSWNKYSKNVIASSDYEGIVTVWDVQTGQSVMEYEEHEKRAWSVDFSRTEPSMLVSGSDDCKVKVWCTKQEASAINIDMKANICSVKYNPGSSHYVAVGSADHHIHYFDLRNPSAPVHVFGGHKKAVSYVKFLSTNELASASTDSTLRLWDVKENCPVRTFRGHKNEKNFVGLSVNNEYIACGSETNEVFVYHKAISKPAANHRFVSSDLDDADDDPGSYFISAVCWKSDSPTMLTANSQGTIKVLVLAP</sequence>
<keyword evidence="9" id="KW-0607">Phytochrome signaling pathway</keyword>
<dbReference type="InterPro" id="IPR036322">
    <property type="entry name" value="WD40_repeat_dom_sf"/>
</dbReference>
<keyword evidence="4" id="KW-0808">Transferase</keyword>
<feature type="domain" description="Glabrous enhancer-binding protein-like DBD" evidence="12">
    <location>
        <begin position="137"/>
        <end position="226"/>
    </location>
</feature>
<evidence type="ECO:0000256" key="8">
    <source>
        <dbReference type="ARBA" id="ARBA00023242"/>
    </source>
</evidence>
<accession>A0A0E0CS20</accession>
<evidence type="ECO:0000256" key="1">
    <source>
        <dbReference type="ARBA" id="ARBA00004123"/>
    </source>
</evidence>
<organism evidence="13">
    <name type="scientific">Oryza meridionalis</name>
    <dbReference type="NCBI Taxonomy" id="40149"/>
    <lineage>
        <taxon>Eukaryota</taxon>
        <taxon>Viridiplantae</taxon>
        <taxon>Streptophyta</taxon>
        <taxon>Embryophyta</taxon>
        <taxon>Tracheophyta</taxon>
        <taxon>Spermatophyta</taxon>
        <taxon>Magnoliopsida</taxon>
        <taxon>Liliopsida</taxon>
        <taxon>Poales</taxon>
        <taxon>Poaceae</taxon>
        <taxon>BOP clade</taxon>
        <taxon>Oryzoideae</taxon>
        <taxon>Oryzeae</taxon>
        <taxon>Oryzinae</taxon>
        <taxon>Oryza</taxon>
    </lineage>
</organism>
<feature type="repeat" description="WD" evidence="10">
    <location>
        <begin position="751"/>
        <end position="783"/>
    </location>
</feature>
<name>A0A0E0CS20_9ORYZ</name>
<dbReference type="SMART" id="SM00320">
    <property type="entry name" value="WD40"/>
    <property type="match status" value="7"/>
</dbReference>
<keyword evidence="6" id="KW-0833">Ubl conjugation pathway</keyword>
<dbReference type="PROSITE" id="PS50294">
    <property type="entry name" value="WD_REPEATS_REGION"/>
    <property type="match status" value="1"/>
</dbReference>
<dbReference type="STRING" id="40149.A0A0E0CS20"/>
<dbReference type="GO" id="GO:0043161">
    <property type="term" value="P:proteasome-mediated ubiquitin-dependent protein catabolic process"/>
    <property type="evidence" value="ECO:0007669"/>
    <property type="project" value="TreeGrafter"/>
</dbReference>
<dbReference type="PROSITE" id="PS00678">
    <property type="entry name" value="WD_REPEATS_1"/>
    <property type="match status" value="1"/>
</dbReference>
<comment type="subcellular location">
    <subcellularLocation>
        <location evidence="1">Nucleus</location>
    </subcellularLocation>
</comment>
<proteinExistence type="inferred from homology"/>
<keyword evidence="5" id="KW-0677">Repeat</keyword>
<dbReference type="InterPro" id="IPR042755">
    <property type="entry name" value="COP1"/>
</dbReference>
<dbReference type="Pfam" id="PF00400">
    <property type="entry name" value="WD40"/>
    <property type="match status" value="2"/>
</dbReference>
<dbReference type="HOGENOM" id="CLU_326640_0_0_1"/>
<reference evidence="13" key="2">
    <citation type="submission" date="2018-05" db="EMBL/GenBank/DDBJ databases">
        <title>OmerRS3 (Oryza meridionalis Reference Sequence Version 3).</title>
        <authorList>
            <person name="Zhang J."/>
            <person name="Kudrna D."/>
            <person name="Lee S."/>
            <person name="Talag J."/>
            <person name="Welchert J."/>
            <person name="Wing R.A."/>
        </authorList>
    </citation>
    <scope>NUCLEOTIDE SEQUENCE [LARGE SCALE GENOMIC DNA]</scope>
    <source>
        <strain evidence="13">cv. OR44</strain>
    </source>
</reference>
<protein>
    <recommendedName>
        <fullName evidence="12">Glabrous enhancer-binding protein-like DBD domain-containing protein</fullName>
    </recommendedName>
</protein>
<comment type="similarity">
    <text evidence="2">Belongs to the GeBP family.</text>
</comment>
<evidence type="ECO:0000256" key="11">
    <source>
        <dbReference type="SAM" id="MobiDB-lite"/>
    </source>
</evidence>
<dbReference type="PANTHER" id="PTHR44080">
    <property type="entry name" value="E3 UBIQUITIN-PROTEIN LIGASE COP1"/>
    <property type="match status" value="1"/>
</dbReference>
<dbReference type="GO" id="GO:0042802">
    <property type="term" value="F:identical protein binding"/>
    <property type="evidence" value="ECO:0007669"/>
    <property type="project" value="UniProtKB-ARBA"/>
</dbReference>
<feature type="compositionally biased region" description="Low complexity" evidence="11">
    <location>
        <begin position="336"/>
        <end position="347"/>
    </location>
</feature>
<dbReference type="PANTHER" id="PTHR44080:SF1">
    <property type="entry name" value="E3 UBIQUITIN-PROTEIN LIGASE COP1"/>
    <property type="match status" value="1"/>
</dbReference>
<dbReference type="GO" id="GO:0061630">
    <property type="term" value="F:ubiquitin protein ligase activity"/>
    <property type="evidence" value="ECO:0007669"/>
    <property type="project" value="InterPro"/>
</dbReference>
<evidence type="ECO:0000256" key="3">
    <source>
        <dbReference type="ARBA" id="ARBA00022574"/>
    </source>
</evidence>
<dbReference type="EnsemblPlants" id="OMERI02G32430.2">
    <property type="protein sequence ID" value="OMERI02G32430.2"/>
    <property type="gene ID" value="OMERI02G32430"/>
</dbReference>
<feature type="region of interest" description="Disordered" evidence="11">
    <location>
        <begin position="322"/>
        <end position="374"/>
    </location>
</feature>
<evidence type="ECO:0000256" key="10">
    <source>
        <dbReference type="PROSITE-ProRule" id="PRU00221"/>
    </source>
</evidence>
<keyword evidence="14" id="KW-1185">Reference proteome</keyword>
<dbReference type="SUPFAM" id="SSF50978">
    <property type="entry name" value="WD40 repeat-like"/>
    <property type="match status" value="1"/>
</dbReference>
<keyword evidence="3 10" id="KW-0853">WD repeat</keyword>
<feature type="region of interest" description="Disordered" evidence="11">
    <location>
        <begin position="1"/>
        <end position="134"/>
    </location>
</feature>
<evidence type="ECO:0000256" key="4">
    <source>
        <dbReference type="ARBA" id="ARBA00022679"/>
    </source>
</evidence>
<feature type="compositionally biased region" description="Low complexity" evidence="11">
    <location>
        <begin position="16"/>
        <end position="25"/>
    </location>
</feature>
<evidence type="ECO:0000256" key="2">
    <source>
        <dbReference type="ARBA" id="ARBA00010820"/>
    </source>
</evidence>
<evidence type="ECO:0000256" key="5">
    <source>
        <dbReference type="ARBA" id="ARBA00022737"/>
    </source>
</evidence>
<dbReference type="GO" id="GO:0005634">
    <property type="term" value="C:nucleus"/>
    <property type="evidence" value="ECO:0007669"/>
    <property type="project" value="UniProtKB-SubCell"/>
</dbReference>
<keyword evidence="7" id="KW-0175">Coiled coil</keyword>
<evidence type="ECO:0000259" key="12">
    <source>
        <dbReference type="Pfam" id="PF04504"/>
    </source>
</evidence>
<dbReference type="InterPro" id="IPR053932">
    <property type="entry name" value="GeBP-like_DBD"/>
</dbReference>
<reference evidence="13" key="1">
    <citation type="submission" date="2015-04" db="UniProtKB">
        <authorList>
            <consortium name="EnsemblPlants"/>
        </authorList>
    </citation>
    <scope>IDENTIFICATION</scope>
</reference>
<dbReference type="PROSITE" id="PS50082">
    <property type="entry name" value="WD_REPEATS_2"/>
    <property type="match status" value="2"/>
</dbReference>
<evidence type="ECO:0000256" key="6">
    <source>
        <dbReference type="ARBA" id="ARBA00022786"/>
    </source>
</evidence>
<dbReference type="Pfam" id="PF04504">
    <property type="entry name" value="GeBP-like_DBD"/>
    <property type="match status" value="1"/>
</dbReference>
<feature type="repeat" description="WD" evidence="10">
    <location>
        <begin position="837"/>
        <end position="877"/>
    </location>
</feature>
<evidence type="ECO:0000313" key="13">
    <source>
        <dbReference type="EnsemblPlants" id="OMERI02G32430.2"/>
    </source>
</evidence>
<feature type="compositionally biased region" description="Acidic residues" evidence="11">
    <location>
        <begin position="26"/>
        <end position="37"/>
    </location>
</feature>
<feature type="compositionally biased region" description="Acidic residues" evidence="11">
    <location>
        <begin position="55"/>
        <end position="70"/>
    </location>
</feature>
<feature type="compositionally biased region" description="Pro residues" evidence="11">
    <location>
        <begin position="1"/>
        <end position="14"/>
    </location>
</feature>
<dbReference type="InterPro" id="IPR015943">
    <property type="entry name" value="WD40/YVTN_repeat-like_dom_sf"/>
</dbReference>
<evidence type="ECO:0000313" key="14">
    <source>
        <dbReference type="Proteomes" id="UP000008021"/>
    </source>
</evidence>
<dbReference type="FunFam" id="2.130.10.10:FF:000090">
    <property type="entry name" value="E3 ubiquitin-protein ligase RFWD2 isoform X1"/>
    <property type="match status" value="1"/>
</dbReference>
<evidence type="ECO:0000256" key="7">
    <source>
        <dbReference type="ARBA" id="ARBA00023054"/>
    </source>
</evidence>
<dbReference type="CDD" id="cd00200">
    <property type="entry name" value="WD40"/>
    <property type="match status" value="1"/>
</dbReference>
<dbReference type="InterPro" id="IPR019775">
    <property type="entry name" value="WD40_repeat_CS"/>
</dbReference>
<dbReference type="Gene3D" id="2.130.10.10">
    <property type="entry name" value="YVTN repeat-like/Quinoprotein amine dehydrogenase"/>
    <property type="match status" value="1"/>
</dbReference>
<dbReference type="Gramene" id="OMERI02G32430.2">
    <property type="protein sequence ID" value="OMERI02G32430.2"/>
    <property type="gene ID" value="OMERI02G32430"/>
</dbReference>
<dbReference type="InterPro" id="IPR001680">
    <property type="entry name" value="WD40_rpt"/>
</dbReference>
<dbReference type="AlphaFoldDB" id="A0A0E0CS20"/>
<evidence type="ECO:0000256" key="9">
    <source>
        <dbReference type="ARBA" id="ARBA00084091"/>
    </source>
</evidence>
<dbReference type="GO" id="GO:0009585">
    <property type="term" value="P:red, far-red light phototransduction"/>
    <property type="evidence" value="ECO:0007669"/>
    <property type="project" value="UniProtKB-KW"/>
</dbReference>
<dbReference type="Proteomes" id="UP000008021">
    <property type="component" value="Chromosome 2"/>
</dbReference>
<feature type="compositionally biased region" description="Acidic residues" evidence="11">
    <location>
        <begin position="87"/>
        <end position="101"/>
    </location>
</feature>
<keyword evidence="8" id="KW-0539">Nucleus</keyword>